<dbReference type="HOGENOM" id="CLU_956176_0_0_7"/>
<sequence>METTSRRLEQLGLKVESHAGGVQVTLTLEPQVAPENPVTHQRLSHVTFQVSEDRLTPVAPPSVVGLAPLSLSSVESAEELALLLRDIFEEHLFHVERRSAQLNALGLHPLVNPETLELSAELASGPLLFTLVADRQGFFRVGKVLRQGTPVESSAVHRFELSEFRERDVLAGYLAALFDEPPARPLPGPLSMRGLVRFSELAERFGTQAIVPPRSHLELLVQMSVNGESYRFAAARLVGRTFRGLLAGSKGKVWAERFELDDFPGIVQLVAGLLKVPPEAVKLMGPDTPQE</sequence>
<proteinExistence type="predicted"/>
<evidence type="ECO:0000313" key="2">
    <source>
        <dbReference type="Proteomes" id="UP000001351"/>
    </source>
</evidence>
<protein>
    <submittedName>
        <fullName evidence="1">Conserved uncharacterized protein</fullName>
    </submittedName>
</protein>
<accession>E3FSH4</accession>
<keyword evidence="2" id="KW-1185">Reference proteome</keyword>
<evidence type="ECO:0000313" key="1">
    <source>
        <dbReference type="EMBL" id="ADO72085.1"/>
    </source>
</evidence>
<dbReference type="eggNOG" id="ENOG5032MU1">
    <property type="taxonomic scope" value="Bacteria"/>
</dbReference>
<dbReference type="EMBL" id="CP002271">
    <property type="protein sequence ID" value="ADO72085.1"/>
    <property type="molecule type" value="Genomic_DNA"/>
</dbReference>
<name>E3FSH4_STIAD</name>
<dbReference type="AlphaFoldDB" id="E3FSH4"/>
<dbReference type="KEGG" id="sur:STAUR_4305"/>
<organism evidence="1 2">
    <name type="scientific">Stigmatella aurantiaca (strain DW4/3-1)</name>
    <dbReference type="NCBI Taxonomy" id="378806"/>
    <lineage>
        <taxon>Bacteria</taxon>
        <taxon>Pseudomonadati</taxon>
        <taxon>Myxococcota</taxon>
        <taxon>Myxococcia</taxon>
        <taxon>Myxococcales</taxon>
        <taxon>Cystobacterineae</taxon>
        <taxon>Archangiaceae</taxon>
        <taxon>Stigmatella</taxon>
    </lineage>
</organism>
<dbReference type="RefSeq" id="WP_013376170.1">
    <property type="nucleotide sequence ID" value="NC_014623.1"/>
</dbReference>
<gene>
    <name evidence="1" type="ordered locus">STAUR_4305</name>
</gene>
<dbReference type="STRING" id="378806.STAUR_4305"/>
<reference evidence="1 2" key="1">
    <citation type="journal article" date="2011" name="Mol. Biol. Evol.">
        <title>Comparative genomic analysis of fruiting body formation in Myxococcales.</title>
        <authorList>
            <person name="Huntley S."/>
            <person name="Hamann N."/>
            <person name="Wegener-Feldbrugge S."/>
            <person name="Treuner-Lange A."/>
            <person name="Kube M."/>
            <person name="Reinhardt R."/>
            <person name="Klages S."/>
            <person name="Muller R."/>
            <person name="Ronning C.M."/>
            <person name="Nierman W.C."/>
            <person name="Sogaard-Andersen L."/>
        </authorList>
    </citation>
    <scope>NUCLEOTIDE SEQUENCE [LARGE SCALE GENOMIC DNA]</scope>
    <source>
        <strain evidence="1 2">DW4/3-1</strain>
    </source>
</reference>
<dbReference type="Proteomes" id="UP000001351">
    <property type="component" value="Chromosome"/>
</dbReference>
<dbReference type="OrthoDB" id="5379526at2"/>